<evidence type="ECO:0000313" key="2">
    <source>
        <dbReference type="Proteomes" id="UP000790347"/>
    </source>
</evidence>
<evidence type="ECO:0000313" key="1">
    <source>
        <dbReference type="EMBL" id="KAH9507032.1"/>
    </source>
</evidence>
<sequence length="164" mass="19238">MGNNVESKLKSFSFNNCFGRFHTTLPILKRDLNADIFYLDTEPDYISQPTYDDDDDDGGGENYMTKKKLQQQRRNLRKKERQISNNSAAAAVEHKYINKPTGRAAYIYFFIMNQNQNQYPFRPFIRAFFCNAFNRFSCSSRRISSKSSRIPSRNERISSFIHCP</sequence>
<keyword evidence="2" id="KW-1185">Reference proteome</keyword>
<dbReference type="EMBL" id="ASGP02000005">
    <property type="protein sequence ID" value="KAH9507032.1"/>
    <property type="molecule type" value="Genomic_DNA"/>
</dbReference>
<dbReference type="Proteomes" id="UP000790347">
    <property type="component" value="Unassembled WGS sequence"/>
</dbReference>
<accession>A0A922HXR7</accession>
<dbReference type="AlphaFoldDB" id="A0A922HXR7"/>
<reference evidence="1" key="1">
    <citation type="submission" date="2013-05" db="EMBL/GenBank/DDBJ databases">
        <authorList>
            <person name="Yim A.K.Y."/>
            <person name="Chan T.F."/>
            <person name="Ji K.M."/>
            <person name="Liu X.Y."/>
            <person name="Zhou J.W."/>
            <person name="Li R.Q."/>
            <person name="Yang K.Y."/>
            <person name="Li J."/>
            <person name="Li M."/>
            <person name="Law P.T.W."/>
            <person name="Wu Y.L."/>
            <person name="Cai Z.L."/>
            <person name="Qin H."/>
            <person name="Bao Y."/>
            <person name="Leung R.K.K."/>
            <person name="Ng P.K.S."/>
            <person name="Zou J."/>
            <person name="Zhong X.J."/>
            <person name="Ran P.X."/>
            <person name="Zhong N.S."/>
            <person name="Liu Z.G."/>
            <person name="Tsui S.K.W."/>
        </authorList>
    </citation>
    <scope>NUCLEOTIDE SEQUENCE</scope>
    <source>
        <strain evidence="1">Derf</strain>
        <tissue evidence="1">Whole organism</tissue>
    </source>
</reference>
<proteinExistence type="predicted"/>
<gene>
    <name evidence="1" type="ORF">DERF_011736</name>
</gene>
<comment type="caution">
    <text evidence="1">The sequence shown here is derived from an EMBL/GenBank/DDBJ whole genome shotgun (WGS) entry which is preliminary data.</text>
</comment>
<name>A0A922HXR7_DERFA</name>
<organism evidence="1 2">
    <name type="scientific">Dermatophagoides farinae</name>
    <name type="common">American house dust mite</name>
    <dbReference type="NCBI Taxonomy" id="6954"/>
    <lineage>
        <taxon>Eukaryota</taxon>
        <taxon>Metazoa</taxon>
        <taxon>Ecdysozoa</taxon>
        <taxon>Arthropoda</taxon>
        <taxon>Chelicerata</taxon>
        <taxon>Arachnida</taxon>
        <taxon>Acari</taxon>
        <taxon>Acariformes</taxon>
        <taxon>Sarcoptiformes</taxon>
        <taxon>Astigmata</taxon>
        <taxon>Psoroptidia</taxon>
        <taxon>Analgoidea</taxon>
        <taxon>Pyroglyphidae</taxon>
        <taxon>Dermatophagoidinae</taxon>
        <taxon>Dermatophagoides</taxon>
    </lineage>
</organism>
<protein>
    <submittedName>
        <fullName evidence="1">Uncharacterized protein</fullName>
    </submittedName>
</protein>
<reference evidence="1" key="2">
    <citation type="journal article" date="2022" name="Res Sq">
        <title>Comparative Genomics Reveals Insights into the Divergent Evolution of Astigmatic Mites and Household Pest Adaptations.</title>
        <authorList>
            <person name="Xiong Q."/>
            <person name="Wan A.T.-Y."/>
            <person name="Liu X.-Y."/>
            <person name="Fung C.S.-H."/>
            <person name="Xiao X."/>
            <person name="Malainual N."/>
            <person name="Hou J."/>
            <person name="Wang L."/>
            <person name="Wang M."/>
            <person name="Yang K."/>
            <person name="Cui Y."/>
            <person name="Leung E."/>
            <person name="Nong W."/>
            <person name="Shin S.-K."/>
            <person name="Au S."/>
            <person name="Jeong K.Y."/>
            <person name="Chew F.T."/>
            <person name="Hui J."/>
            <person name="Leung T.F."/>
            <person name="Tungtrongchitr A."/>
            <person name="Zhong N."/>
            <person name="Liu Z."/>
            <person name="Tsui S."/>
        </authorList>
    </citation>
    <scope>NUCLEOTIDE SEQUENCE</scope>
    <source>
        <strain evidence="1">Derf</strain>
        <tissue evidence="1">Whole organism</tissue>
    </source>
</reference>